<dbReference type="InterPro" id="IPR058210">
    <property type="entry name" value="SACS/Nov_dom"/>
</dbReference>
<feature type="domain" description="Sacsin/Nov" evidence="2">
    <location>
        <begin position="31"/>
        <end position="111"/>
    </location>
</feature>
<dbReference type="EMBL" id="JAIFTL010000224">
    <property type="protein sequence ID" value="KAG9321163.1"/>
    <property type="molecule type" value="Genomic_DNA"/>
</dbReference>
<dbReference type="Pfam" id="PF12449">
    <property type="entry name" value="DUF3684"/>
    <property type="match status" value="1"/>
</dbReference>
<dbReference type="InterPro" id="IPR022155">
    <property type="entry name" value="DUF3684"/>
</dbReference>
<comment type="caution">
    <text evidence="3">The sequence shown here is derived from an EMBL/GenBank/DDBJ whole genome shotgun (WGS) entry which is preliminary data.</text>
</comment>
<feature type="region of interest" description="Disordered" evidence="1">
    <location>
        <begin position="1437"/>
        <end position="1493"/>
    </location>
</feature>
<dbReference type="SUPFAM" id="SSF55874">
    <property type="entry name" value="ATPase domain of HSP90 chaperone/DNA topoisomerase II/histidine kinase"/>
    <property type="match status" value="1"/>
</dbReference>
<proteinExistence type="predicted"/>
<dbReference type="PANTHER" id="PTHR47839:SF1">
    <property type="entry name" value="DOMAIN PROTEIN, PUTATIVE (AFU_ORTHOLOGUE AFUA_6G04830)-RELATED"/>
    <property type="match status" value="1"/>
</dbReference>
<feature type="compositionally biased region" description="Basic and acidic residues" evidence="1">
    <location>
        <begin position="1135"/>
        <end position="1150"/>
    </location>
</feature>
<dbReference type="CDD" id="cd14279">
    <property type="entry name" value="CUE"/>
    <property type="match status" value="1"/>
</dbReference>
<dbReference type="Proteomes" id="UP000717515">
    <property type="component" value="Unassembled WGS sequence"/>
</dbReference>
<feature type="region of interest" description="Disordered" evidence="1">
    <location>
        <begin position="1135"/>
        <end position="1159"/>
    </location>
</feature>
<dbReference type="Pfam" id="PF25794">
    <property type="entry name" value="SACS"/>
    <property type="match status" value="1"/>
</dbReference>
<protein>
    <recommendedName>
        <fullName evidence="2">Sacsin/Nov domain-containing protein</fullName>
    </recommendedName>
</protein>
<gene>
    <name evidence="3" type="ORF">KVV02_008457</name>
</gene>
<organism evidence="3 4">
    <name type="scientific">Mortierella alpina</name>
    <name type="common">Oleaginous fungus</name>
    <name type="synonym">Mortierella renispora</name>
    <dbReference type="NCBI Taxonomy" id="64518"/>
    <lineage>
        <taxon>Eukaryota</taxon>
        <taxon>Fungi</taxon>
        <taxon>Fungi incertae sedis</taxon>
        <taxon>Mucoromycota</taxon>
        <taxon>Mortierellomycotina</taxon>
        <taxon>Mortierellomycetes</taxon>
        <taxon>Mortierellales</taxon>
        <taxon>Mortierellaceae</taxon>
        <taxon>Mortierella</taxon>
    </lineage>
</organism>
<feature type="region of interest" description="Disordered" evidence="1">
    <location>
        <begin position="1509"/>
        <end position="1553"/>
    </location>
</feature>
<sequence>MAAKKSALDALRSQVLSHTGAEERVEVNQRHLIDKILARYSAEYVVYRELMQNSDDAGAKGIEIVFETESPNSNETTPQLSAKITRVLFKNNGMDFRPEDWNRLKKIAEGNPDESKASRPHELHTAPAPGNIFCDRHLAIGAFGVGFYSLFSICEEPFVSSGKECMAFYWRNDQLYAKRAGIPDDETAKSNWTTFLLDMREPIDMLNMDDFGPFLARSLGFTANLRDVSVYLDHHRLLHISKKMREPRPMALPKTMYMTSPQKIFTLKSVDLQSVQLDATKMEVSRWTREVSISTTTIFLRTASGNLDVKVSKQFSNEMERTTKKYPPSQTAIQILYVGHDEKQASADDKSIFKDLVPFPEQGRIFIGFPTHQTTGFSSHVAGRFIPTVERESLDFVDKCLQVWNHELLSMAGLLSRALYEDELSQIGNLYNEMILAHQKPDQADDEATRTARDWLEKRALHALQAFQFHPSTPSPQVGHYIDAYFFRMSTLPLSILSSHGVKELDKVRIPEPSMSTFLIQLPTIPTNVYTGSQKFIDKLEKAGKVHRVSFKDVLVELEKRTLTESQMVAMLRWWIDFNSKYVIPDAEAKAFFQLALVCSSDTVKPLANLKWFVNPKVTPIDMPLPPNTLPYDITKTFTQPELYRISGSWQELNLLEWTKFIVNDPDFEVSPVFSEKVLLVLSRGWGQLQEGAQRAIVAMLSQKTCIPTKYGMKLPNEAYFKTVTLFPDLPVMIFTKQPLEKLLLSMGARKSVELQLVFDRLVNAGSWDHMQLVKYLTSVRDTLSSGEMKRLKATPIFPREDLTQPKSVTPPPAPPKTEGTSSEYPTPPPPSPVKRYPANTLYAPSDVHAALGLPVIEWKGRWRSTSDEARLLLELGLLTHPSLDVLLALASAPTEQSIQAKALAYLLENFKTLYSLQYSPGKTKVAFLPTTANAMETPENVFSNPACGIMDFPVLREDLRIHGTMLGVRENPLPVRLLERLTQTPPPTKDKARQVFEFLGKFQGDFSHHHWSTLRSLKFIPLDDSGSNFAEPQRCYFDKKDSAFHPDLLTTVDFGRAANLFLKSCGVKEEPTPVELTQLVVRSPQDFLNRNGGVENYKSILRQIASHMHVIRTQKALLNEMMRAPFLLGEKRMAQEEEEASMKGDKAADGDEGSSGASSMGQVVVQYKLARASDIYLIDDTVLQQIFTPLSAPMESHLESLYETLGSTWISRQVKENSRPEGAIAVTRRSETLQDLIVERAPLLLSDHPANRLNFDLDWLTTKLKVRQVPKIKLRREFIPTRATHEESTTACIVQDQSKAYYLLVTANGDMDYFDIADVLAKLLLRQKKLNDSIWWSNLLFTSLVNLKRKGFQVDRILNAKRAEKARVEAAAKADAAAAATQAAANTKLGPKQTAEYLAQLKEVFPDCDPAFLMDALGKETQDHVQRVTMKLLDSGYPRINKNKPNPSHVTPPVPGSFPTQDSNVSTISTLPPAAPPVSTNTQSTATSGGGGGGFFMSRLKNLRDSVIGRPISPTSQDGVLTGVEGSESRAQGAGGGQSTTTPPVPPTNQAIKGFAPDYQQNLQHSLQAAVSNCRSNGRDDIRSEPTASQVSEVLTSSYCDVKPGHQLNFAGHAGELELYVDKSCDADELMTKENLKSLARFVRLLMVLAQEVFILVPETMHVYYDPEGQTIAFNRGGALFFNWRYYVALGHDDGAGQSQKIVQGKKISARDEALIYWFFTMAHELAHNFVGEHNSKHEFYFSSFCEQYLPALMVAMAAKPPVEGGSTSTASNATVANIMDTPVPT</sequence>
<evidence type="ECO:0000313" key="4">
    <source>
        <dbReference type="Proteomes" id="UP000717515"/>
    </source>
</evidence>
<evidence type="ECO:0000256" key="1">
    <source>
        <dbReference type="SAM" id="MobiDB-lite"/>
    </source>
</evidence>
<feature type="compositionally biased region" description="Polar residues" evidence="1">
    <location>
        <begin position="1459"/>
        <end position="1471"/>
    </location>
</feature>
<evidence type="ECO:0000259" key="2">
    <source>
        <dbReference type="Pfam" id="PF25794"/>
    </source>
</evidence>
<name>A0A9P7ZYB5_MORAP</name>
<dbReference type="Gene3D" id="3.30.565.10">
    <property type="entry name" value="Histidine kinase-like ATPase, C-terminal domain"/>
    <property type="match status" value="1"/>
</dbReference>
<accession>A0A9P7ZYB5</accession>
<reference evidence="3" key="1">
    <citation type="submission" date="2021-07" db="EMBL/GenBank/DDBJ databases">
        <title>Draft genome of Mortierella alpina, strain LL118, isolated from an aspen leaf litter sample.</title>
        <authorList>
            <person name="Yang S."/>
            <person name="Vinatzer B.A."/>
        </authorList>
    </citation>
    <scope>NUCLEOTIDE SEQUENCE</scope>
    <source>
        <strain evidence="3">LL118</strain>
    </source>
</reference>
<feature type="region of interest" description="Disordered" evidence="1">
    <location>
        <begin position="795"/>
        <end position="837"/>
    </location>
</feature>
<dbReference type="InterPro" id="IPR036890">
    <property type="entry name" value="HATPase_C_sf"/>
</dbReference>
<dbReference type="PANTHER" id="PTHR47839">
    <property type="entry name" value="DOMAIN PROTEIN, PUTATIVE (AFU_ORTHOLOGUE AFUA_6G04830)-RELATED"/>
    <property type="match status" value="1"/>
</dbReference>
<feature type="compositionally biased region" description="Polar residues" evidence="1">
    <location>
        <begin position="1479"/>
        <end position="1488"/>
    </location>
</feature>
<evidence type="ECO:0000313" key="3">
    <source>
        <dbReference type="EMBL" id="KAG9321163.1"/>
    </source>
</evidence>